<reference evidence="1" key="1">
    <citation type="submission" date="2019-12" db="EMBL/GenBank/DDBJ databases">
        <authorList>
            <person name="Scholes J."/>
        </authorList>
    </citation>
    <scope>NUCLEOTIDE SEQUENCE</scope>
</reference>
<name>A0A9N7NEL7_STRHE</name>
<dbReference type="InterPro" id="IPR011990">
    <property type="entry name" value="TPR-like_helical_dom_sf"/>
</dbReference>
<evidence type="ECO:0000313" key="1">
    <source>
        <dbReference type="EMBL" id="CAA0828511.1"/>
    </source>
</evidence>
<dbReference type="PANTHER" id="PTHR46284">
    <property type="entry name" value="PROTEIN KINESIN LIGHT CHAIN-RELATED 3"/>
    <property type="match status" value="1"/>
</dbReference>
<protein>
    <submittedName>
        <fullName evidence="1">Tetratricopeptide repeat (TPR)-like superfamily protein</fullName>
    </submittedName>
</protein>
<dbReference type="OrthoDB" id="5986190at2759"/>
<dbReference type="PANTHER" id="PTHR46284:SF1">
    <property type="entry name" value="PROTEIN KINESIN LIGHT CHAIN-RELATED 2"/>
    <property type="match status" value="1"/>
</dbReference>
<dbReference type="AlphaFoldDB" id="A0A9N7NEL7"/>
<dbReference type="Proteomes" id="UP001153555">
    <property type="component" value="Unassembled WGS sequence"/>
</dbReference>
<dbReference type="EMBL" id="CACSLK010027752">
    <property type="protein sequence ID" value="CAA0828511.1"/>
    <property type="molecule type" value="Genomic_DNA"/>
</dbReference>
<proteinExistence type="predicted"/>
<gene>
    <name evidence="1" type="ORF">SHERM_24206</name>
</gene>
<dbReference type="SUPFAM" id="SSF48452">
    <property type="entry name" value="TPR-like"/>
    <property type="match status" value="1"/>
</dbReference>
<organism evidence="1 2">
    <name type="scientific">Striga hermonthica</name>
    <name type="common">Purple witchweed</name>
    <name type="synonym">Buchnera hermonthica</name>
    <dbReference type="NCBI Taxonomy" id="68872"/>
    <lineage>
        <taxon>Eukaryota</taxon>
        <taxon>Viridiplantae</taxon>
        <taxon>Streptophyta</taxon>
        <taxon>Embryophyta</taxon>
        <taxon>Tracheophyta</taxon>
        <taxon>Spermatophyta</taxon>
        <taxon>Magnoliopsida</taxon>
        <taxon>eudicotyledons</taxon>
        <taxon>Gunneridae</taxon>
        <taxon>Pentapetalae</taxon>
        <taxon>asterids</taxon>
        <taxon>lamiids</taxon>
        <taxon>Lamiales</taxon>
        <taxon>Orobanchaceae</taxon>
        <taxon>Buchnereae</taxon>
        <taxon>Striga</taxon>
    </lineage>
</organism>
<comment type="caution">
    <text evidence="1">The sequence shown here is derived from an EMBL/GenBank/DDBJ whole genome shotgun (WGS) entry which is preliminary data.</text>
</comment>
<accession>A0A9N7NEL7</accession>
<sequence>MVFVRLANLYNKIGKLSESKSYCENAIKIYSKPLKGVQPEEIVSGLVDISAIYEPMDEPEKALELLQKVVDLYGNAAYGFTCVQISRFNEAADLFEEARDILEAECGPYHADTLGVYNNLAGTYDAMRRLAKLLKETGLEWRRKSRSLETLLDRHNITTLFDVQES</sequence>
<keyword evidence="2" id="KW-1185">Reference proteome</keyword>
<dbReference type="Gene3D" id="1.25.40.10">
    <property type="entry name" value="Tetratricopeptide repeat domain"/>
    <property type="match status" value="2"/>
</dbReference>
<evidence type="ECO:0000313" key="2">
    <source>
        <dbReference type="Proteomes" id="UP001153555"/>
    </source>
</evidence>
<dbReference type="Pfam" id="PF13181">
    <property type="entry name" value="TPR_8"/>
    <property type="match status" value="1"/>
</dbReference>
<dbReference type="InterPro" id="IPR019734">
    <property type="entry name" value="TPR_rpt"/>
</dbReference>